<gene>
    <name evidence="15 16 17" type="primary">LOC107263445</name>
</gene>
<name>A0AAJ7BHH6_CEPCN</name>
<dbReference type="PANTHER" id="PTHR21358">
    <property type="entry name" value="PROTEIN MAELSTROM HOMOLOG"/>
    <property type="match status" value="1"/>
</dbReference>
<dbReference type="GO" id="GO:0030154">
    <property type="term" value="P:cell differentiation"/>
    <property type="evidence" value="ECO:0007669"/>
    <property type="project" value="UniProtKB-KW"/>
</dbReference>
<dbReference type="InterPro" id="IPR039259">
    <property type="entry name" value="Protein_maelstrom"/>
</dbReference>
<feature type="DNA-binding region" description="HMG box" evidence="11">
    <location>
        <begin position="3"/>
        <end position="67"/>
    </location>
</feature>
<keyword evidence="7 11" id="KW-0238">DNA-binding</keyword>
<dbReference type="RefSeq" id="XP_024936447.1">
    <property type="nucleotide sequence ID" value="XM_025080679.1"/>
</dbReference>
<evidence type="ECO:0000256" key="10">
    <source>
        <dbReference type="ARBA" id="ARBA00023254"/>
    </source>
</evidence>
<dbReference type="GO" id="GO:0034587">
    <property type="term" value="P:piRNA processing"/>
    <property type="evidence" value="ECO:0007669"/>
    <property type="project" value="TreeGrafter"/>
</dbReference>
<keyword evidence="4" id="KW-0217">Developmental protein</keyword>
<evidence type="ECO:0000256" key="9">
    <source>
        <dbReference type="ARBA" id="ARBA00023242"/>
    </source>
</evidence>
<dbReference type="Pfam" id="PF09011">
    <property type="entry name" value="HMG_box_2"/>
    <property type="match status" value="1"/>
</dbReference>
<feature type="region of interest" description="Disordered" evidence="12">
    <location>
        <begin position="453"/>
        <end position="499"/>
    </location>
</feature>
<reference evidence="15 16" key="1">
    <citation type="submission" date="2025-04" db="UniProtKB">
        <authorList>
            <consortium name="RefSeq"/>
        </authorList>
    </citation>
    <scope>IDENTIFICATION</scope>
</reference>
<feature type="domain" description="HMG box" evidence="13">
    <location>
        <begin position="3"/>
        <end position="67"/>
    </location>
</feature>
<dbReference type="GO" id="GO:0007283">
    <property type="term" value="P:spermatogenesis"/>
    <property type="evidence" value="ECO:0007669"/>
    <property type="project" value="TreeGrafter"/>
</dbReference>
<keyword evidence="14" id="KW-1185">Reference proteome</keyword>
<dbReference type="GO" id="GO:0045892">
    <property type="term" value="P:negative regulation of DNA-templated transcription"/>
    <property type="evidence" value="ECO:0007669"/>
    <property type="project" value="TreeGrafter"/>
</dbReference>
<comment type="similarity">
    <text evidence="3">Belongs to the maelstrom family.</text>
</comment>
<evidence type="ECO:0000259" key="13">
    <source>
        <dbReference type="PROSITE" id="PS50118"/>
    </source>
</evidence>
<organism evidence="14 16">
    <name type="scientific">Cephus cinctus</name>
    <name type="common">Wheat stem sawfly</name>
    <dbReference type="NCBI Taxonomy" id="211228"/>
    <lineage>
        <taxon>Eukaryota</taxon>
        <taxon>Metazoa</taxon>
        <taxon>Ecdysozoa</taxon>
        <taxon>Arthropoda</taxon>
        <taxon>Hexapoda</taxon>
        <taxon>Insecta</taxon>
        <taxon>Pterygota</taxon>
        <taxon>Neoptera</taxon>
        <taxon>Endopterygota</taxon>
        <taxon>Hymenoptera</taxon>
        <taxon>Cephoidea</taxon>
        <taxon>Cephidae</taxon>
        <taxon>Cephus</taxon>
    </lineage>
</organism>
<dbReference type="AlphaFoldDB" id="A0AAJ7BHH6"/>
<evidence type="ECO:0000313" key="17">
    <source>
        <dbReference type="RefSeq" id="XP_024936447.1"/>
    </source>
</evidence>
<evidence type="ECO:0000256" key="4">
    <source>
        <dbReference type="ARBA" id="ARBA00022473"/>
    </source>
</evidence>
<evidence type="ECO:0000256" key="5">
    <source>
        <dbReference type="ARBA" id="ARBA00022490"/>
    </source>
</evidence>
<dbReference type="InterPro" id="IPR036910">
    <property type="entry name" value="HMG_box_dom_sf"/>
</dbReference>
<evidence type="ECO:0000256" key="3">
    <source>
        <dbReference type="ARBA" id="ARBA00007057"/>
    </source>
</evidence>
<keyword evidence="8" id="KW-0943">RNA-mediated gene silencing</keyword>
<dbReference type="GO" id="GO:0005634">
    <property type="term" value="C:nucleus"/>
    <property type="evidence" value="ECO:0007669"/>
    <property type="project" value="UniProtKB-SubCell"/>
</dbReference>
<dbReference type="RefSeq" id="XP_015586148.1">
    <property type="nucleotide sequence ID" value="XM_015730662.2"/>
</dbReference>
<evidence type="ECO:0000256" key="2">
    <source>
        <dbReference type="ARBA" id="ARBA00004496"/>
    </source>
</evidence>
<sequence length="499" mass="57144">MPKKRPNKNSFVFFMEEFQRREQALGRKFPGGLKDVQCDPSCNQQWRNLTPQEKRPYEEMAKNYKVQSGARGKLTTTGESIAALEAEARRKQEMEENMNMNIIETVNMANRKNSLHKKEFFFIHVNYFCRDIQNNLSYPAEFALARFSLEKGVDEIYNEILSVNIPLGKRYEIQQHAQNTHKISRDLDCAQKDFAYMYNVFTKMLGTDGGKYPPLYTTKELFPVVNDLLERFCDAGDTNVAIFKVYSIELLFTHLRTACAQRVDSEGFPTYMIAENELKKDVFDYTPGIECAYHKLLDGTNVYCSKSIVKRWAFTICDFCCADLGIEMTPGIHCPAQNNLDYDGPIDSGVQGFSMNDKRAINTMTPSCDLYRWKVSERTDEEERRRRLNSKKISIVDYGKPENQHLIDDTNLNDSAEFQPPVTPSQACALPPDLDVPMELATQRSLREPNTKSYAEIGAPPPVPLWDDSDFPTIGGRGRFQKSTKENIPMFGRGRGHST</sequence>
<evidence type="ECO:0000313" key="14">
    <source>
        <dbReference type="Proteomes" id="UP000694920"/>
    </source>
</evidence>
<dbReference type="GO" id="GO:0007140">
    <property type="term" value="P:male meiotic nuclear division"/>
    <property type="evidence" value="ECO:0007669"/>
    <property type="project" value="TreeGrafter"/>
</dbReference>
<evidence type="ECO:0000256" key="7">
    <source>
        <dbReference type="ARBA" id="ARBA00023125"/>
    </source>
</evidence>
<dbReference type="Proteomes" id="UP000694920">
    <property type="component" value="Unplaced"/>
</dbReference>
<proteinExistence type="inferred from homology"/>
<dbReference type="SUPFAM" id="SSF47095">
    <property type="entry name" value="HMG-box"/>
    <property type="match status" value="1"/>
</dbReference>
<evidence type="ECO:0000256" key="1">
    <source>
        <dbReference type="ARBA" id="ARBA00004123"/>
    </source>
</evidence>
<accession>A0AAJ7BHH6</accession>
<keyword evidence="6" id="KW-0221">Differentiation</keyword>
<dbReference type="KEGG" id="ccin:107263445"/>
<dbReference type="PROSITE" id="PS50118">
    <property type="entry name" value="HMG_BOX_2"/>
    <property type="match status" value="1"/>
</dbReference>
<dbReference type="RefSeq" id="XP_015586149.1">
    <property type="nucleotide sequence ID" value="XM_015730663.2"/>
</dbReference>
<evidence type="ECO:0000256" key="12">
    <source>
        <dbReference type="SAM" id="MobiDB-lite"/>
    </source>
</evidence>
<dbReference type="InterPro" id="IPR009071">
    <property type="entry name" value="HMG_box_dom"/>
</dbReference>
<evidence type="ECO:0000256" key="6">
    <source>
        <dbReference type="ARBA" id="ARBA00022782"/>
    </source>
</evidence>
<evidence type="ECO:0000256" key="8">
    <source>
        <dbReference type="ARBA" id="ARBA00023158"/>
    </source>
</evidence>
<dbReference type="Gene3D" id="1.10.30.10">
    <property type="entry name" value="High mobility group box domain"/>
    <property type="match status" value="1"/>
</dbReference>
<evidence type="ECO:0000313" key="15">
    <source>
        <dbReference type="RefSeq" id="XP_015586148.1"/>
    </source>
</evidence>
<dbReference type="GO" id="GO:0060964">
    <property type="term" value="P:regulation of miRNA-mediated gene silencing"/>
    <property type="evidence" value="ECO:0007669"/>
    <property type="project" value="InterPro"/>
</dbReference>
<protein>
    <submittedName>
        <fullName evidence="15 16">Protein maelstrom homolog</fullName>
    </submittedName>
</protein>
<dbReference type="GeneID" id="107263445"/>
<dbReference type="PANTHER" id="PTHR21358:SF4">
    <property type="entry name" value="PROTEIN MAELSTROM HOMOLOG"/>
    <property type="match status" value="1"/>
</dbReference>
<dbReference type="InterPro" id="IPR024970">
    <property type="entry name" value="Maelstrom"/>
</dbReference>
<evidence type="ECO:0000313" key="16">
    <source>
        <dbReference type="RefSeq" id="XP_015586149.1"/>
    </source>
</evidence>
<keyword evidence="10" id="KW-0469">Meiosis</keyword>
<dbReference type="GO" id="GO:0043565">
    <property type="term" value="F:sequence-specific DNA binding"/>
    <property type="evidence" value="ECO:0007669"/>
    <property type="project" value="TreeGrafter"/>
</dbReference>
<dbReference type="Pfam" id="PF13017">
    <property type="entry name" value="Maelstrom"/>
    <property type="match status" value="1"/>
</dbReference>
<keyword evidence="9 11" id="KW-0539">Nucleus</keyword>
<dbReference type="GO" id="GO:0043186">
    <property type="term" value="C:P granule"/>
    <property type="evidence" value="ECO:0007669"/>
    <property type="project" value="TreeGrafter"/>
</dbReference>
<comment type="subcellular location">
    <subcellularLocation>
        <location evidence="2">Cytoplasm</location>
    </subcellularLocation>
    <subcellularLocation>
        <location evidence="1">Nucleus</location>
    </subcellularLocation>
</comment>
<keyword evidence="5" id="KW-0963">Cytoplasm</keyword>
<evidence type="ECO:0000256" key="11">
    <source>
        <dbReference type="PROSITE-ProRule" id="PRU00267"/>
    </source>
</evidence>